<dbReference type="Proteomes" id="UP000823399">
    <property type="component" value="Unassembled WGS sequence"/>
</dbReference>
<organism evidence="2 3">
    <name type="scientific">Suillus discolor</name>
    <dbReference type="NCBI Taxonomy" id="1912936"/>
    <lineage>
        <taxon>Eukaryota</taxon>
        <taxon>Fungi</taxon>
        <taxon>Dikarya</taxon>
        <taxon>Basidiomycota</taxon>
        <taxon>Agaricomycotina</taxon>
        <taxon>Agaricomycetes</taxon>
        <taxon>Agaricomycetidae</taxon>
        <taxon>Boletales</taxon>
        <taxon>Suillineae</taxon>
        <taxon>Suillaceae</taxon>
        <taxon>Suillus</taxon>
    </lineage>
</organism>
<feature type="region of interest" description="Disordered" evidence="1">
    <location>
        <begin position="42"/>
        <end position="92"/>
    </location>
</feature>
<keyword evidence="3" id="KW-1185">Reference proteome</keyword>
<dbReference type="RefSeq" id="XP_041293361.1">
    <property type="nucleotide sequence ID" value="XM_041441416.1"/>
</dbReference>
<dbReference type="AlphaFoldDB" id="A0A9P7F710"/>
<sequence length="92" mass="10168">MTDAISLDLLQVTYFLVTQTSTIEEQPSMKDPPANLTILRDVGQKRRLAEGANGEPSTSGPHETRTTQPPPERFKKEKGSIFISKKNKSGEP</sequence>
<accession>A0A9P7F710</accession>
<name>A0A9P7F710_9AGAM</name>
<reference evidence="2" key="1">
    <citation type="journal article" date="2020" name="New Phytol.">
        <title>Comparative genomics reveals dynamic genome evolution in host specialist ectomycorrhizal fungi.</title>
        <authorList>
            <person name="Lofgren L.A."/>
            <person name="Nguyen N.H."/>
            <person name="Vilgalys R."/>
            <person name="Ruytinx J."/>
            <person name="Liao H.L."/>
            <person name="Branco S."/>
            <person name="Kuo A."/>
            <person name="LaButti K."/>
            <person name="Lipzen A."/>
            <person name="Andreopoulos W."/>
            <person name="Pangilinan J."/>
            <person name="Riley R."/>
            <person name="Hundley H."/>
            <person name="Na H."/>
            <person name="Barry K."/>
            <person name="Grigoriev I.V."/>
            <person name="Stajich J.E."/>
            <person name="Kennedy P.G."/>
        </authorList>
    </citation>
    <scope>NUCLEOTIDE SEQUENCE</scope>
    <source>
        <strain evidence="2">FC423</strain>
    </source>
</reference>
<dbReference type="EMBL" id="JABBWM010000024">
    <property type="protein sequence ID" value="KAG2109279.1"/>
    <property type="molecule type" value="Genomic_DNA"/>
</dbReference>
<dbReference type="GeneID" id="64703675"/>
<proteinExistence type="predicted"/>
<evidence type="ECO:0000256" key="1">
    <source>
        <dbReference type="SAM" id="MobiDB-lite"/>
    </source>
</evidence>
<evidence type="ECO:0000313" key="2">
    <source>
        <dbReference type="EMBL" id="KAG2109279.1"/>
    </source>
</evidence>
<evidence type="ECO:0000313" key="3">
    <source>
        <dbReference type="Proteomes" id="UP000823399"/>
    </source>
</evidence>
<protein>
    <submittedName>
        <fullName evidence="2">Uncharacterized protein</fullName>
    </submittedName>
</protein>
<dbReference type="OrthoDB" id="2671191at2759"/>
<comment type="caution">
    <text evidence="2">The sequence shown here is derived from an EMBL/GenBank/DDBJ whole genome shotgun (WGS) entry which is preliminary data.</text>
</comment>
<gene>
    <name evidence="2" type="ORF">F5147DRAFT_773094</name>
</gene>